<keyword evidence="1" id="KW-0812">Transmembrane</keyword>
<feature type="transmembrane region" description="Helical" evidence="1">
    <location>
        <begin position="120"/>
        <end position="138"/>
    </location>
</feature>
<dbReference type="SMART" id="SM00014">
    <property type="entry name" value="acidPPc"/>
    <property type="match status" value="1"/>
</dbReference>
<keyword evidence="3" id="KW-0575">Peroxidase</keyword>
<reference evidence="4" key="1">
    <citation type="submission" date="2015-05" db="EMBL/GenBank/DDBJ databases">
        <authorList>
            <person name="Urmite Genomes"/>
        </authorList>
    </citation>
    <scope>NUCLEOTIDE SEQUENCE [LARGE SCALE GENOMIC DNA]</scope>
    <source>
        <strain evidence="4">LF1</strain>
    </source>
</reference>
<evidence type="ECO:0000313" key="3">
    <source>
        <dbReference type="EMBL" id="CRK85212.1"/>
    </source>
</evidence>
<dbReference type="InterPro" id="IPR000326">
    <property type="entry name" value="PAP2/HPO"/>
</dbReference>
<accession>A0A0U1P5A8</accession>
<feature type="transmembrane region" description="Helical" evidence="1">
    <location>
        <begin position="144"/>
        <end position="163"/>
    </location>
</feature>
<dbReference type="PANTHER" id="PTHR14969:SF58">
    <property type="entry name" value="UNDECAPRENYL-DIPHOSPHATASE BCRC"/>
    <property type="match status" value="1"/>
</dbReference>
<dbReference type="Gene3D" id="1.20.144.10">
    <property type="entry name" value="Phosphatidic acid phosphatase type 2/haloperoxidase"/>
    <property type="match status" value="1"/>
</dbReference>
<dbReference type="GO" id="GO:0005886">
    <property type="term" value="C:plasma membrane"/>
    <property type="evidence" value="ECO:0007669"/>
    <property type="project" value="InterPro"/>
</dbReference>
<organism evidence="3 4">
    <name type="scientific">Neobacillus massiliamazoniensis</name>
    <dbReference type="NCBI Taxonomy" id="1499688"/>
    <lineage>
        <taxon>Bacteria</taxon>
        <taxon>Bacillati</taxon>
        <taxon>Bacillota</taxon>
        <taxon>Bacilli</taxon>
        <taxon>Bacillales</taxon>
        <taxon>Bacillaceae</taxon>
        <taxon>Neobacillus</taxon>
    </lineage>
</organism>
<feature type="domain" description="Phosphatidic acid phosphatase type 2/haloperoxidase" evidence="2">
    <location>
        <begin position="52"/>
        <end position="161"/>
    </location>
</feature>
<name>A0A0U1P5A8_9BACI</name>
<keyword evidence="1" id="KW-0472">Membrane</keyword>
<dbReference type="CDD" id="cd03385">
    <property type="entry name" value="PAP2_BcrC_like"/>
    <property type="match status" value="1"/>
</dbReference>
<evidence type="ECO:0000259" key="2">
    <source>
        <dbReference type="SMART" id="SM00014"/>
    </source>
</evidence>
<proteinExistence type="predicted"/>
<dbReference type="PANTHER" id="PTHR14969">
    <property type="entry name" value="SPHINGOSINE-1-PHOSPHATE PHOSPHOHYDROLASE"/>
    <property type="match status" value="1"/>
</dbReference>
<sequence length="194" mass="22038">MNYTLFKAINQNAGHHSFLDGLMVFVTKDALLIYALVLLLMWFIGKEKYKYTVVFAAITGAIALFINFVLGHIFYEPRPFVTHHVNLLIQHAKDSSFPSDHTTGAFSLAFAVLWRRHRKIGFGMLLFAILTGISRVYVGHHYPFDILASVIVALITSRFVYAFSSVFRPIARIIISTYNRIPLVPKTEQQSVSK</sequence>
<evidence type="ECO:0000313" key="4">
    <source>
        <dbReference type="Proteomes" id="UP000199087"/>
    </source>
</evidence>
<dbReference type="AlphaFoldDB" id="A0A0U1P5A8"/>
<dbReference type="SUPFAM" id="SSF48317">
    <property type="entry name" value="Acid phosphatase/Vanadium-dependent haloperoxidase"/>
    <property type="match status" value="1"/>
</dbReference>
<dbReference type="GO" id="GO:0050380">
    <property type="term" value="F:undecaprenyl-diphosphatase activity"/>
    <property type="evidence" value="ECO:0007669"/>
    <property type="project" value="InterPro"/>
</dbReference>
<dbReference type="InterPro" id="IPR036938">
    <property type="entry name" value="PAP2/HPO_sf"/>
</dbReference>
<protein>
    <submittedName>
        <fullName evidence="3">Acid phosphatase/vanadium-dependent haloperoxidase</fullName>
    </submittedName>
</protein>
<feature type="transmembrane region" description="Helical" evidence="1">
    <location>
        <begin position="51"/>
        <end position="75"/>
    </location>
</feature>
<keyword evidence="4" id="KW-1185">Reference proteome</keyword>
<dbReference type="STRING" id="1499688.BN000_05284"/>
<evidence type="ECO:0000256" key="1">
    <source>
        <dbReference type="SAM" id="Phobius"/>
    </source>
</evidence>
<dbReference type="Proteomes" id="UP000199087">
    <property type="component" value="Unassembled WGS sequence"/>
</dbReference>
<keyword evidence="1" id="KW-1133">Transmembrane helix</keyword>
<dbReference type="InterPro" id="IPR033879">
    <property type="entry name" value="UPP_Pase"/>
</dbReference>
<keyword evidence="3" id="KW-0560">Oxidoreductase</keyword>
<dbReference type="OrthoDB" id="9789113at2"/>
<feature type="transmembrane region" description="Helical" evidence="1">
    <location>
        <begin position="22"/>
        <end position="44"/>
    </location>
</feature>
<dbReference type="Pfam" id="PF01569">
    <property type="entry name" value="PAP2"/>
    <property type="match status" value="1"/>
</dbReference>
<gene>
    <name evidence="3" type="primary">bcrC_2</name>
    <name evidence="3" type="ORF">BN000_05284</name>
</gene>
<dbReference type="GO" id="GO:0004601">
    <property type="term" value="F:peroxidase activity"/>
    <property type="evidence" value="ECO:0007669"/>
    <property type="project" value="UniProtKB-KW"/>
</dbReference>
<dbReference type="EMBL" id="CVRB01000007">
    <property type="protein sequence ID" value="CRK85212.1"/>
    <property type="molecule type" value="Genomic_DNA"/>
</dbReference>
<dbReference type="RefSeq" id="WP_090640054.1">
    <property type="nucleotide sequence ID" value="NZ_CVRB01000007.1"/>
</dbReference>